<keyword evidence="3" id="KW-0482">Metalloprotease</keyword>
<sequence length="235" mass="25833">MKKKLGISFILSLFGVIGGYFTARQTLESGSLPIPEDVPFVLITLVQTGVLTFLLSLAGLSMLKYTPFTFKSKSGIGLSVVLGGLVGLILAGSDAVLFSRYLPTLTENEPAFSLFGLLMGVFYGGVVEEVMMRLFLMTLIVFLAVKITKKREFPSFFYWGVIFIVSLLFGIGHLPANFMLFGELSPLIVGRALLLNGIGGMIFGYLYWKHGFIAAVVSHMSAHIFMQLLFIPLFY</sequence>
<keyword evidence="3" id="KW-0378">Hydrolase</keyword>
<feature type="transmembrane region" description="Helical" evidence="1">
    <location>
        <begin position="75"/>
        <end position="99"/>
    </location>
</feature>
<dbReference type="Pfam" id="PF02517">
    <property type="entry name" value="Rce1-like"/>
    <property type="match status" value="1"/>
</dbReference>
<feature type="transmembrane region" description="Helical" evidence="1">
    <location>
        <begin position="156"/>
        <end position="176"/>
    </location>
</feature>
<keyword evidence="1" id="KW-1133">Transmembrane helix</keyword>
<dbReference type="GO" id="GO:0080120">
    <property type="term" value="P:CAAX-box protein maturation"/>
    <property type="evidence" value="ECO:0007669"/>
    <property type="project" value="UniProtKB-ARBA"/>
</dbReference>
<evidence type="ECO:0000313" key="3">
    <source>
        <dbReference type="EMBL" id="MBA2175868.1"/>
    </source>
</evidence>
<dbReference type="Proteomes" id="UP000571017">
    <property type="component" value="Unassembled WGS sequence"/>
</dbReference>
<gene>
    <name evidence="3" type="ORF">H0266_13305</name>
</gene>
<keyword evidence="1" id="KW-0472">Membrane</keyword>
<feature type="transmembrane region" description="Helical" evidence="1">
    <location>
        <begin position="188"/>
        <end position="208"/>
    </location>
</feature>
<name>A0A838CVC3_9BACI</name>
<protein>
    <submittedName>
        <fullName evidence="3">CPBP family intramembrane metalloprotease</fullName>
    </submittedName>
</protein>
<dbReference type="GO" id="GO:0008237">
    <property type="term" value="F:metallopeptidase activity"/>
    <property type="evidence" value="ECO:0007669"/>
    <property type="project" value="UniProtKB-KW"/>
</dbReference>
<feature type="transmembrane region" description="Helical" evidence="1">
    <location>
        <begin position="111"/>
        <end position="144"/>
    </location>
</feature>
<dbReference type="AlphaFoldDB" id="A0A838CVC3"/>
<organism evidence="3 4">
    <name type="scientific">Halobacillus locisalis</name>
    <dbReference type="NCBI Taxonomy" id="220753"/>
    <lineage>
        <taxon>Bacteria</taxon>
        <taxon>Bacillati</taxon>
        <taxon>Bacillota</taxon>
        <taxon>Bacilli</taxon>
        <taxon>Bacillales</taxon>
        <taxon>Bacillaceae</taxon>
        <taxon>Halobacillus</taxon>
    </lineage>
</organism>
<proteinExistence type="predicted"/>
<reference evidence="3 4" key="1">
    <citation type="journal article" date="2004" name="Extremophiles">
        <title>Halobacillus locisalis sp. nov., a halophilic bacterium isolated from a marine solar saltern of the Yellow Sea in Korea.</title>
        <authorList>
            <person name="Yoon J.H."/>
            <person name="Kang K.H."/>
            <person name="Oh T.K."/>
            <person name="Park Y.H."/>
        </authorList>
    </citation>
    <scope>NUCLEOTIDE SEQUENCE [LARGE SCALE GENOMIC DNA]</scope>
    <source>
        <strain evidence="3 4">KCTC 3788</strain>
    </source>
</reference>
<feature type="transmembrane region" description="Helical" evidence="1">
    <location>
        <begin position="215"/>
        <end position="234"/>
    </location>
</feature>
<evidence type="ECO:0000259" key="2">
    <source>
        <dbReference type="Pfam" id="PF02517"/>
    </source>
</evidence>
<keyword evidence="1" id="KW-0812">Transmembrane</keyword>
<feature type="domain" description="CAAX prenyl protease 2/Lysostaphin resistance protein A-like" evidence="2">
    <location>
        <begin position="112"/>
        <end position="222"/>
    </location>
</feature>
<comment type="caution">
    <text evidence="3">The sequence shown here is derived from an EMBL/GenBank/DDBJ whole genome shotgun (WGS) entry which is preliminary data.</text>
</comment>
<evidence type="ECO:0000313" key="4">
    <source>
        <dbReference type="Proteomes" id="UP000571017"/>
    </source>
</evidence>
<dbReference type="RefSeq" id="WP_181472925.1">
    <property type="nucleotide sequence ID" value="NZ_JACEFG010000003.1"/>
</dbReference>
<evidence type="ECO:0000256" key="1">
    <source>
        <dbReference type="SAM" id="Phobius"/>
    </source>
</evidence>
<dbReference type="EMBL" id="JACEFG010000003">
    <property type="protein sequence ID" value="MBA2175868.1"/>
    <property type="molecule type" value="Genomic_DNA"/>
</dbReference>
<keyword evidence="3" id="KW-0645">Protease</keyword>
<dbReference type="GO" id="GO:0006508">
    <property type="term" value="P:proteolysis"/>
    <property type="evidence" value="ECO:0007669"/>
    <property type="project" value="UniProtKB-KW"/>
</dbReference>
<keyword evidence="4" id="KW-1185">Reference proteome</keyword>
<accession>A0A838CVC3</accession>
<feature type="transmembrane region" description="Helical" evidence="1">
    <location>
        <begin position="40"/>
        <end position="63"/>
    </location>
</feature>
<dbReference type="InterPro" id="IPR003675">
    <property type="entry name" value="Rce1/LyrA-like_dom"/>
</dbReference>
<dbReference type="GO" id="GO:0004175">
    <property type="term" value="F:endopeptidase activity"/>
    <property type="evidence" value="ECO:0007669"/>
    <property type="project" value="UniProtKB-ARBA"/>
</dbReference>